<comment type="similarity">
    <text evidence="3">Belongs to the peptidase S51 family.</text>
</comment>
<evidence type="ECO:0000313" key="10">
    <source>
        <dbReference type="EMBL" id="ASR52728.1"/>
    </source>
</evidence>
<dbReference type="EMBL" id="CP020083">
    <property type="protein sequence ID" value="ASR52728.1"/>
    <property type="molecule type" value="Genomic_DNA"/>
</dbReference>
<evidence type="ECO:0000256" key="2">
    <source>
        <dbReference type="ARBA" id="ARBA00002039"/>
    </source>
</evidence>
<dbReference type="PANTHER" id="PTHR36175:SF1">
    <property type="entry name" value="CYANOPHYCINASE"/>
    <property type="match status" value="1"/>
</dbReference>
<keyword evidence="7" id="KW-0378">Hydrolase</keyword>
<dbReference type="GeneID" id="303487034"/>
<keyword evidence="9" id="KW-0732">Signal</keyword>
<evidence type="ECO:0000313" key="11">
    <source>
        <dbReference type="Proteomes" id="UP000258016"/>
    </source>
</evidence>
<dbReference type="PANTHER" id="PTHR36175">
    <property type="entry name" value="CYANOPHYCINASE"/>
    <property type="match status" value="1"/>
</dbReference>
<name>A0ABM6M9M5_9SPHN</name>
<dbReference type="Gene3D" id="3.40.50.880">
    <property type="match status" value="1"/>
</dbReference>
<comment type="catalytic activity">
    <reaction evidence="1">
        <text>[L-4-(L-arginin-2-N-yl)aspartate](n) + H2O = [L-4-(L-arginin-2-N-yl)aspartate](n-1) + L-4-(L-arginin-2-N-yl)aspartate</text>
        <dbReference type="Rhea" id="RHEA:12845"/>
        <dbReference type="Rhea" id="RHEA-COMP:13728"/>
        <dbReference type="Rhea" id="RHEA-COMP:13734"/>
        <dbReference type="ChEBI" id="CHEBI:15377"/>
        <dbReference type="ChEBI" id="CHEBI:137986"/>
        <dbReference type="ChEBI" id="CHEBI:137991"/>
        <dbReference type="EC" id="3.4.15.6"/>
    </reaction>
</comment>
<evidence type="ECO:0000256" key="7">
    <source>
        <dbReference type="ARBA" id="ARBA00022801"/>
    </source>
</evidence>
<feature type="chain" id="PRO_5045978909" description="Cyanophycinase" evidence="9">
    <location>
        <begin position="19"/>
        <end position="306"/>
    </location>
</feature>
<dbReference type="InterPro" id="IPR005320">
    <property type="entry name" value="Peptidase_S51"/>
</dbReference>
<keyword evidence="11" id="KW-1185">Reference proteome</keyword>
<dbReference type="NCBIfam" id="TIGR02069">
    <property type="entry name" value="cyanophycinase"/>
    <property type="match status" value="1"/>
</dbReference>
<gene>
    <name evidence="10" type="ORF">B5J99_15710</name>
</gene>
<protein>
    <recommendedName>
        <fullName evidence="5">Cyanophycinase</fullName>
        <ecNumber evidence="4">3.4.15.6</ecNumber>
    </recommendedName>
</protein>
<dbReference type="EC" id="3.4.15.6" evidence="4"/>
<dbReference type="InterPro" id="IPR011811">
    <property type="entry name" value="Peptidase_S51_cyanophycinase"/>
</dbReference>
<dbReference type="Proteomes" id="UP000258016">
    <property type="component" value="Chromosome"/>
</dbReference>
<evidence type="ECO:0000256" key="6">
    <source>
        <dbReference type="ARBA" id="ARBA00022670"/>
    </source>
</evidence>
<organism evidence="10 11">
    <name type="scientific">Blastomonas fulva</name>
    <dbReference type="NCBI Taxonomy" id="1550728"/>
    <lineage>
        <taxon>Bacteria</taxon>
        <taxon>Pseudomonadati</taxon>
        <taxon>Pseudomonadota</taxon>
        <taxon>Alphaproteobacteria</taxon>
        <taxon>Sphingomonadales</taxon>
        <taxon>Sphingomonadaceae</taxon>
        <taxon>Blastomonas</taxon>
    </lineage>
</organism>
<dbReference type="CDD" id="cd03145">
    <property type="entry name" value="GAT1_cyanophycinase"/>
    <property type="match status" value="1"/>
</dbReference>
<reference evidence="10 11" key="1">
    <citation type="submission" date="2017-03" db="EMBL/GenBank/DDBJ databases">
        <title>Complete genome sequence of Blastomonas fulva degrading microcsystin LR.</title>
        <authorList>
            <person name="Lee H.-g."/>
            <person name="Jin L."/>
            <person name="oh H.-M."/>
        </authorList>
    </citation>
    <scope>NUCLEOTIDE SEQUENCE [LARGE SCALE GENOMIC DNA]</scope>
    <source>
        <strain evidence="10 11">T2</strain>
    </source>
</reference>
<comment type="function">
    <text evidence="2">Exopeptidase that catalyzes the hydrolytic cleavage of multi-L-arginyl-poly-L-aspartic acid (cyanophycin; a water-insoluble reserve polymer) into aspartate-arginine dipeptides.</text>
</comment>
<dbReference type="InterPro" id="IPR029062">
    <property type="entry name" value="Class_I_gatase-like"/>
</dbReference>
<evidence type="ECO:0000256" key="9">
    <source>
        <dbReference type="SAM" id="SignalP"/>
    </source>
</evidence>
<evidence type="ECO:0000256" key="1">
    <source>
        <dbReference type="ARBA" id="ARBA00001092"/>
    </source>
</evidence>
<dbReference type="Pfam" id="PF03575">
    <property type="entry name" value="Peptidase_S51"/>
    <property type="match status" value="1"/>
</dbReference>
<evidence type="ECO:0000256" key="3">
    <source>
        <dbReference type="ARBA" id="ARBA00006534"/>
    </source>
</evidence>
<dbReference type="SUPFAM" id="SSF52317">
    <property type="entry name" value="Class I glutamine amidotransferase-like"/>
    <property type="match status" value="1"/>
</dbReference>
<accession>A0ABM6M9M5</accession>
<evidence type="ECO:0000256" key="5">
    <source>
        <dbReference type="ARBA" id="ARBA00015719"/>
    </source>
</evidence>
<proteinExistence type="inferred from homology"/>
<keyword evidence="8" id="KW-0720">Serine protease</keyword>
<feature type="signal peptide" evidence="9">
    <location>
        <begin position="1"/>
        <end position="18"/>
    </location>
</feature>
<keyword evidence="6" id="KW-0645">Protease</keyword>
<dbReference type="RefSeq" id="WP_117352921.1">
    <property type="nucleotide sequence ID" value="NZ_CP020083.1"/>
</dbReference>
<evidence type="ECO:0000256" key="4">
    <source>
        <dbReference type="ARBA" id="ARBA00013115"/>
    </source>
</evidence>
<evidence type="ECO:0000256" key="8">
    <source>
        <dbReference type="ARBA" id="ARBA00022825"/>
    </source>
</evidence>
<sequence length="306" mass="30981">MMRPLVALLALCAAPALADPGTVVAVGGALEDDNAAVFRALVDAMPADAPGIVVIPAASGSAGGSASRFADALARHGVSRDRVDLVQVALVDDPETPDADESLWRDGGSNPAEIARIERAGLIWFAGGDQARIVATLVRPDGSDTPMLAAIRQRLAAGAVIGGTSAGAAVLGEHMIGCGSPDVALVAPVSRNLADCATTEEGAAGAPLVLAQGLGFLPGIVFDQHFSQRGRLTRLLRAVACIDAEAVTGIGVDEDTGFVFGLGRETGHAVGKGTITLVDPSDGRKTCDGAVMDNVRLARIPARTGN</sequence>